<feature type="region of interest" description="Disordered" evidence="1">
    <location>
        <begin position="94"/>
        <end position="131"/>
    </location>
</feature>
<sequence>GRLEGRPLALRGHHAHHGAGGRHGPALRAAAGERAPDELLYMLSSGGRGLFLSSLAVAFAPGVGAARAAAAALPAATRFPRSAGLEAPTGLGEEAQRGRLCRGFGQTSAVPLRRRHRPRRSARSGEPGGPG</sequence>
<evidence type="ECO:0000256" key="1">
    <source>
        <dbReference type="SAM" id="MobiDB-lite"/>
    </source>
</evidence>
<gene>
    <name evidence="2" type="ORF">CCMP2556_LOCUS28169</name>
</gene>
<comment type="caution">
    <text evidence="2">The sequence shown here is derived from an EMBL/GenBank/DDBJ whole genome shotgun (WGS) entry which is preliminary data.</text>
</comment>
<feature type="compositionally biased region" description="Low complexity" evidence="1">
    <location>
        <begin position="1"/>
        <end position="10"/>
    </location>
</feature>
<organism evidence="2 3">
    <name type="scientific">Durusdinium trenchii</name>
    <dbReference type="NCBI Taxonomy" id="1381693"/>
    <lineage>
        <taxon>Eukaryota</taxon>
        <taxon>Sar</taxon>
        <taxon>Alveolata</taxon>
        <taxon>Dinophyceae</taxon>
        <taxon>Suessiales</taxon>
        <taxon>Symbiodiniaceae</taxon>
        <taxon>Durusdinium</taxon>
    </lineage>
</organism>
<feature type="compositionally biased region" description="Basic residues" evidence="1">
    <location>
        <begin position="112"/>
        <end position="122"/>
    </location>
</feature>
<accession>A0ABP0MZR7</accession>
<name>A0ABP0MZR7_9DINO</name>
<feature type="non-terminal residue" evidence="2">
    <location>
        <position position="1"/>
    </location>
</feature>
<proteinExistence type="predicted"/>
<reference evidence="2 3" key="1">
    <citation type="submission" date="2024-02" db="EMBL/GenBank/DDBJ databases">
        <authorList>
            <person name="Chen Y."/>
            <person name="Shah S."/>
            <person name="Dougan E. K."/>
            <person name="Thang M."/>
            <person name="Chan C."/>
        </authorList>
    </citation>
    <scope>NUCLEOTIDE SEQUENCE [LARGE SCALE GENOMIC DNA]</scope>
</reference>
<feature type="region of interest" description="Disordered" evidence="1">
    <location>
        <begin position="1"/>
        <end position="30"/>
    </location>
</feature>
<keyword evidence="3" id="KW-1185">Reference proteome</keyword>
<evidence type="ECO:0000313" key="3">
    <source>
        <dbReference type="Proteomes" id="UP001642484"/>
    </source>
</evidence>
<protein>
    <submittedName>
        <fullName evidence="2">Uncharacterized protein</fullName>
    </submittedName>
</protein>
<evidence type="ECO:0000313" key="2">
    <source>
        <dbReference type="EMBL" id="CAK9056983.1"/>
    </source>
</evidence>
<dbReference type="Proteomes" id="UP001642484">
    <property type="component" value="Unassembled WGS sequence"/>
</dbReference>
<dbReference type="EMBL" id="CAXAMN010021035">
    <property type="protein sequence ID" value="CAK9056983.1"/>
    <property type="molecule type" value="Genomic_DNA"/>
</dbReference>
<feature type="compositionally biased region" description="Basic residues" evidence="1">
    <location>
        <begin position="11"/>
        <end position="20"/>
    </location>
</feature>